<evidence type="ECO:0000256" key="1">
    <source>
        <dbReference type="ARBA" id="ARBA00022603"/>
    </source>
</evidence>
<evidence type="ECO:0000256" key="4">
    <source>
        <dbReference type="RuleBase" id="RU362026"/>
    </source>
</evidence>
<keyword evidence="1 6" id="KW-0489">Methyltransferase</keyword>
<dbReference type="GO" id="GO:0032259">
    <property type="term" value="P:methylation"/>
    <property type="evidence" value="ECO:0007669"/>
    <property type="project" value="UniProtKB-KW"/>
</dbReference>
<dbReference type="AlphaFoldDB" id="A0A2I7K9Z4"/>
<reference evidence="6 7" key="1">
    <citation type="journal article" date="2017" name="Front. Microbiol.">
        <title>Phaeobacter piscinae sp. nov., a species of the Roseobacter group and potential aquaculture probiont.</title>
        <authorList>
            <person name="Sonnenschein E.C."/>
            <person name="Phippen C.B.W."/>
            <person name="Nielsen K.F."/>
            <person name="Mateiu R.V."/>
            <person name="Melchiorsen J."/>
            <person name="Gram L."/>
            <person name="Overmann J."/>
            <person name="Freese H.M."/>
        </authorList>
    </citation>
    <scope>NUCLEOTIDE SEQUENCE [LARGE SCALE GENOMIC DNA]</scope>
    <source>
        <strain evidence="6 7">P88</strain>
    </source>
</reference>
<comment type="catalytic activity">
    <reaction evidence="3">
        <text>a 2'-deoxyadenosine in DNA + S-adenosyl-L-methionine = an N(6)-methyl-2'-deoxyadenosine in DNA + S-adenosyl-L-homocysteine + H(+)</text>
        <dbReference type="Rhea" id="RHEA:15197"/>
        <dbReference type="Rhea" id="RHEA-COMP:12418"/>
        <dbReference type="Rhea" id="RHEA-COMP:12419"/>
        <dbReference type="ChEBI" id="CHEBI:15378"/>
        <dbReference type="ChEBI" id="CHEBI:57856"/>
        <dbReference type="ChEBI" id="CHEBI:59789"/>
        <dbReference type="ChEBI" id="CHEBI:90615"/>
        <dbReference type="ChEBI" id="CHEBI:90616"/>
        <dbReference type="EC" id="2.1.1.72"/>
    </reaction>
</comment>
<dbReference type="EMBL" id="CP010725">
    <property type="protein sequence ID" value="AUQ99422.1"/>
    <property type="molecule type" value="Genomic_DNA"/>
</dbReference>
<dbReference type="Pfam" id="PF01555">
    <property type="entry name" value="N6_N4_Mtase"/>
    <property type="match status" value="1"/>
</dbReference>
<evidence type="ECO:0000259" key="5">
    <source>
        <dbReference type="Pfam" id="PF01555"/>
    </source>
</evidence>
<sequence length="176" mass="19839">MDQRSNLRFTITWLSLARRVIQPGGYFGIFCDWRQLPLFTDAAQIAGLHWKGISVWDKTEGTRPNKGAYRAQCEYIVWGTNGPKRKDARKILPGCFRKSNISRDKLHQTQKPVEVMEWLLAITDDDAVILDPFMGSGTTGIAAMNTGRPFLGCELVPEIYRIAENRLTDHVSAIAA</sequence>
<dbReference type="SUPFAM" id="SSF53335">
    <property type="entry name" value="S-adenosyl-L-methionine-dependent methyltransferases"/>
    <property type="match status" value="1"/>
</dbReference>
<dbReference type="EC" id="2.1.1.-" evidence="4"/>
<evidence type="ECO:0000313" key="6">
    <source>
        <dbReference type="EMBL" id="AUQ99422.1"/>
    </source>
</evidence>
<comment type="similarity">
    <text evidence="4">Belongs to the N(4)/N(6)-methyltransferase family.</text>
</comment>
<dbReference type="InterPro" id="IPR002941">
    <property type="entry name" value="DNA_methylase_N4/N6"/>
</dbReference>
<dbReference type="Gene3D" id="3.40.50.150">
    <property type="entry name" value="Vaccinia Virus protein VP39"/>
    <property type="match status" value="1"/>
</dbReference>
<keyword evidence="2 6" id="KW-0808">Transferase</keyword>
<dbReference type="GO" id="GO:0003677">
    <property type="term" value="F:DNA binding"/>
    <property type="evidence" value="ECO:0007669"/>
    <property type="project" value="InterPro"/>
</dbReference>
<reference evidence="6 7" key="2">
    <citation type="journal article" date="2017" name="Genome Biol. Evol.">
        <title>Trajectories and Drivers of Genome Evolution in Surface-Associated Marine Phaeobacter.</title>
        <authorList>
            <person name="Freese H.M."/>
            <person name="Sikorski J."/>
            <person name="Bunk B."/>
            <person name="Scheuner C."/>
            <person name="Meier-Kolthoff J.P."/>
            <person name="Sproer C."/>
            <person name="Gram L."/>
            <person name="Overmann J."/>
        </authorList>
    </citation>
    <scope>NUCLEOTIDE SEQUENCE [LARGE SCALE GENOMIC DNA]</scope>
    <source>
        <strain evidence="6 7">P88</strain>
    </source>
</reference>
<proteinExistence type="inferred from homology"/>
<dbReference type="REBASE" id="279328">
    <property type="entry name" value="M.PinP88ORF2056P"/>
</dbReference>
<gene>
    <name evidence="6" type="primary">babI_1</name>
    <name evidence="6" type="ORF">PhaeoP88_02056</name>
</gene>
<dbReference type="Proteomes" id="UP000236447">
    <property type="component" value="Chromosome"/>
</dbReference>
<dbReference type="GO" id="GO:0009007">
    <property type="term" value="F:site-specific DNA-methyltransferase (adenine-specific) activity"/>
    <property type="evidence" value="ECO:0007669"/>
    <property type="project" value="UniProtKB-EC"/>
</dbReference>
<evidence type="ECO:0000313" key="7">
    <source>
        <dbReference type="Proteomes" id="UP000236447"/>
    </source>
</evidence>
<evidence type="ECO:0000256" key="2">
    <source>
        <dbReference type="ARBA" id="ARBA00022679"/>
    </source>
</evidence>
<evidence type="ECO:0000256" key="3">
    <source>
        <dbReference type="ARBA" id="ARBA00047942"/>
    </source>
</evidence>
<accession>A0A2I7K9Z4</accession>
<organism evidence="6 7">
    <name type="scientific">Phaeobacter inhibens</name>
    <dbReference type="NCBI Taxonomy" id="221822"/>
    <lineage>
        <taxon>Bacteria</taxon>
        <taxon>Pseudomonadati</taxon>
        <taxon>Pseudomonadota</taxon>
        <taxon>Alphaproteobacteria</taxon>
        <taxon>Rhodobacterales</taxon>
        <taxon>Roseobacteraceae</taxon>
        <taxon>Phaeobacter</taxon>
    </lineage>
</organism>
<dbReference type="GO" id="GO:0008170">
    <property type="term" value="F:N-methyltransferase activity"/>
    <property type="evidence" value="ECO:0007669"/>
    <property type="project" value="InterPro"/>
</dbReference>
<name>A0A2I7K9Z4_9RHOB</name>
<protein>
    <recommendedName>
        <fullName evidence="4">Methyltransferase</fullName>
        <ecNumber evidence="4">2.1.1.-</ecNumber>
    </recommendedName>
</protein>
<dbReference type="InterPro" id="IPR001091">
    <property type="entry name" value="RM_Methyltransferase"/>
</dbReference>
<feature type="domain" description="DNA methylase N-4/N-6" evidence="5">
    <location>
        <begin position="7"/>
        <end position="164"/>
    </location>
</feature>
<dbReference type="PRINTS" id="PR00508">
    <property type="entry name" value="S21N4MTFRASE"/>
</dbReference>
<dbReference type="InterPro" id="IPR029063">
    <property type="entry name" value="SAM-dependent_MTases_sf"/>
</dbReference>